<protein>
    <submittedName>
        <fullName evidence="2">Uncharacterized protein</fullName>
    </submittedName>
</protein>
<sequence length="782" mass="86838">MVTVASAGQNRSSQSPNQTRPRIQYGAGRFSLQSHHYITSKVIRDGANFSEKQDQFHRVRSSSSRKSANGRSRDFPLPSGPPGVESRTGKLDGDELSRCALELWLAYFSLCSCWGRQLVLELVHLRAIIQVASSYCRSLPNFIHGTIFFGHAPMALMRIQRVATVRQLARFRHWRRQAYRCRSTSTKARLTDAPSHPSVGHPLGRRPVKSPCEVYFPPTQRLTRTPGRRGICTTPAPRHVFLFDPSGDDGRPLSPRSYRTLRPRRCRRLLRGRRSERLLLSAGFPVVLAFPTPLHSAAAAYSPHFTPTGIQDLTTATCHPRLPRAESLQSVSRLGPCMSAAEDTRGLRDDQRARLYSLMYKYADINCTLVVCCHSGRRRLGQHSPGDVKHRVHQWLTVYESLTRFPAGSLLDFRMWESCRADAAGQRVFSGISRFSSLCIPAPLHTHLSPTLIGSQDLDILYLDDDVLFVSRWRLLPKKSGDNRDTSQPAALQRSGVALGAVQECTRAGCRVRTRVTGLGVVPRLAPARVPLRHEIRTTLRKVCRQRFYLADTIQALGKRHRPPPLLNSIRHEAESLVNKFKTPEVLRGRWRPLPAPTLGILLSQWTVFPHSLAPSHKCPTGRSREKDNDGLSSYANLPPHHLGIHRSSWEFCRTTRSSPRPVLPPDGYRRVVVRKTVEGAGGGGVNIYSFPTRIAGRGGDVVRLLASHLGEPGSIPGMVAPGFSHVGTVPNMPLVGGFPGGSPVSPALSFRRCSILTSVTLVDSQDFAVKGRPNHSFSLPP</sequence>
<feature type="compositionally biased region" description="Low complexity" evidence="1">
    <location>
        <begin position="61"/>
        <end position="70"/>
    </location>
</feature>
<accession>A0ABQ9HV36</accession>
<name>A0ABQ9HV36_9NEOP</name>
<feature type="region of interest" description="Disordered" evidence="1">
    <location>
        <begin position="1"/>
        <end position="25"/>
    </location>
</feature>
<gene>
    <name evidence="2" type="ORF">PR048_007742</name>
</gene>
<reference evidence="2 3" key="1">
    <citation type="submission" date="2023-02" db="EMBL/GenBank/DDBJ databases">
        <title>LHISI_Scaffold_Assembly.</title>
        <authorList>
            <person name="Stuart O.P."/>
            <person name="Cleave R."/>
            <person name="Magrath M.J.L."/>
            <person name="Mikheyev A.S."/>
        </authorList>
    </citation>
    <scope>NUCLEOTIDE SEQUENCE [LARGE SCALE GENOMIC DNA]</scope>
    <source>
        <strain evidence="2">Daus_M_001</strain>
        <tissue evidence="2">Leg muscle</tissue>
    </source>
</reference>
<evidence type="ECO:0000256" key="1">
    <source>
        <dbReference type="SAM" id="MobiDB-lite"/>
    </source>
</evidence>
<comment type="caution">
    <text evidence="2">The sequence shown here is derived from an EMBL/GenBank/DDBJ whole genome shotgun (WGS) entry which is preliminary data.</text>
</comment>
<keyword evidence="3" id="KW-1185">Reference proteome</keyword>
<organism evidence="2 3">
    <name type="scientific">Dryococelus australis</name>
    <dbReference type="NCBI Taxonomy" id="614101"/>
    <lineage>
        <taxon>Eukaryota</taxon>
        <taxon>Metazoa</taxon>
        <taxon>Ecdysozoa</taxon>
        <taxon>Arthropoda</taxon>
        <taxon>Hexapoda</taxon>
        <taxon>Insecta</taxon>
        <taxon>Pterygota</taxon>
        <taxon>Neoptera</taxon>
        <taxon>Polyneoptera</taxon>
        <taxon>Phasmatodea</taxon>
        <taxon>Verophasmatodea</taxon>
        <taxon>Anareolatae</taxon>
        <taxon>Phasmatidae</taxon>
        <taxon>Eurycanthinae</taxon>
        <taxon>Dryococelus</taxon>
    </lineage>
</organism>
<evidence type="ECO:0000313" key="2">
    <source>
        <dbReference type="EMBL" id="KAJ8888255.1"/>
    </source>
</evidence>
<dbReference type="Proteomes" id="UP001159363">
    <property type="component" value="Chromosome 3"/>
</dbReference>
<feature type="compositionally biased region" description="Polar residues" evidence="1">
    <location>
        <begin position="1"/>
        <end position="21"/>
    </location>
</feature>
<feature type="region of interest" description="Disordered" evidence="1">
    <location>
        <begin position="53"/>
        <end position="90"/>
    </location>
</feature>
<proteinExistence type="predicted"/>
<evidence type="ECO:0000313" key="3">
    <source>
        <dbReference type="Proteomes" id="UP001159363"/>
    </source>
</evidence>
<dbReference type="EMBL" id="JARBHB010000003">
    <property type="protein sequence ID" value="KAJ8888255.1"/>
    <property type="molecule type" value="Genomic_DNA"/>
</dbReference>